<feature type="transmembrane region" description="Helical" evidence="2">
    <location>
        <begin position="121"/>
        <end position="142"/>
    </location>
</feature>
<reference evidence="3 4" key="1">
    <citation type="submission" date="2024-03" db="EMBL/GenBank/DDBJ databases">
        <title>Phenotype and Genome Characterization of a Sulfate-Reducing Bacterium Pseudodesulfovibrio sp. strain 5S69, isolated from Petroleum Reservoir in Tatarstan (Russia).</title>
        <authorList>
            <person name="Bidzhieva S.K."/>
            <person name="Kadnikov V."/>
            <person name="Tourova T.P."/>
            <person name="Samigullina S.R."/>
            <person name="Sokolova D.S."/>
            <person name="Poltaraus A.B."/>
            <person name="Avtukh A.N."/>
            <person name="Tereshina V.M."/>
            <person name="Mardanov A.V."/>
            <person name="Nazina T.N."/>
        </authorList>
    </citation>
    <scope>NUCLEOTIDE SEQUENCE [LARGE SCALE GENOMIC DNA]</scope>
    <source>
        <strain evidence="3 4">5S69</strain>
    </source>
</reference>
<dbReference type="RefSeq" id="WP_338668318.1">
    <property type="nucleotide sequence ID" value="NZ_CP146609.1"/>
</dbReference>
<feature type="transmembrane region" description="Helical" evidence="2">
    <location>
        <begin position="43"/>
        <end position="63"/>
    </location>
</feature>
<evidence type="ECO:0000256" key="1">
    <source>
        <dbReference type="SAM" id="MobiDB-lite"/>
    </source>
</evidence>
<keyword evidence="2" id="KW-0472">Membrane</keyword>
<evidence type="ECO:0000313" key="3">
    <source>
        <dbReference type="EMBL" id="WWX22622.1"/>
    </source>
</evidence>
<feature type="compositionally biased region" description="Low complexity" evidence="1">
    <location>
        <begin position="186"/>
        <end position="197"/>
    </location>
</feature>
<name>A0ABZ2IZ96_9BACT</name>
<dbReference type="EMBL" id="CP146609">
    <property type="protein sequence ID" value="WWX22622.1"/>
    <property type="molecule type" value="Genomic_DNA"/>
</dbReference>
<feature type="transmembrane region" description="Helical" evidence="2">
    <location>
        <begin position="75"/>
        <end position="100"/>
    </location>
</feature>
<dbReference type="Proteomes" id="UP001385389">
    <property type="component" value="Chromosome"/>
</dbReference>
<keyword evidence="2" id="KW-0812">Transmembrane</keyword>
<proteinExistence type="predicted"/>
<gene>
    <name evidence="3" type="ORF">V8V93_00145</name>
</gene>
<protein>
    <submittedName>
        <fullName evidence="3">Uncharacterized protein</fullName>
    </submittedName>
</protein>
<organism evidence="3 4">
    <name type="scientific">Pseudodesulfovibrio methanolicus</name>
    <dbReference type="NCBI Taxonomy" id="3126690"/>
    <lineage>
        <taxon>Bacteria</taxon>
        <taxon>Pseudomonadati</taxon>
        <taxon>Thermodesulfobacteriota</taxon>
        <taxon>Desulfovibrionia</taxon>
        <taxon>Desulfovibrionales</taxon>
        <taxon>Desulfovibrionaceae</taxon>
    </lineage>
</organism>
<evidence type="ECO:0000313" key="4">
    <source>
        <dbReference type="Proteomes" id="UP001385389"/>
    </source>
</evidence>
<sequence>MAFTPGGRPGSPWFLRAEDAWRAAQRRIGGVLRTALGRMRAEPLPFVVGVACLYMWTLAFKLLPLSRLDGAYLYAVAWSWSALGALLDLALVVVVAGAVLRGEGERGFFGPDFPRRFLRALPYAFCYYVCFGQAWGLLGWGVQWLAEPVFGGNSVFLWTASYTTWGRCRCCTCSAVSGSPWRARPRGSASPSGAPGSFRARPPGPCS</sequence>
<accession>A0ABZ2IZ96</accession>
<keyword evidence="2" id="KW-1133">Transmembrane helix</keyword>
<evidence type="ECO:0000256" key="2">
    <source>
        <dbReference type="SAM" id="Phobius"/>
    </source>
</evidence>
<feature type="region of interest" description="Disordered" evidence="1">
    <location>
        <begin position="177"/>
        <end position="207"/>
    </location>
</feature>
<keyword evidence="4" id="KW-1185">Reference proteome</keyword>